<keyword evidence="7 14" id="KW-0479">Metal-binding</keyword>
<evidence type="ECO:0000256" key="18">
    <source>
        <dbReference type="RuleBase" id="RU004356"/>
    </source>
</evidence>
<dbReference type="SUPFAM" id="SSF55931">
    <property type="entry name" value="Glutamine synthetase/guanido kinase"/>
    <property type="match status" value="1"/>
</dbReference>
<evidence type="ECO:0000259" key="20">
    <source>
        <dbReference type="PROSITE" id="PS51987"/>
    </source>
</evidence>
<feature type="domain" description="GS beta-grasp" evidence="19">
    <location>
        <begin position="16"/>
        <end position="101"/>
    </location>
</feature>
<evidence type="ECO:0000256" key="15">
    <source>
        <dbReference type="PIRSR" id="PIRSR604809-50"/>
    </source>
</evidence>
<evidence type="ECO:0000256" key="6">
    <source>
        <dbReference type="ARBA" id="ARBA00022598"/>
    </source>
</evidence>
<dbReference type="EC" id="6.3.1.2" evidence="3 18"/>
<dbReference type="InterPro" id="IPR027302">
    <property type="entry name" value="Gln_synth_N_conserv_site"/>
</dbReference>
<comment type="cofactor">
    <cofactor evidence="14">
        <name>Mg(2+)</name>
        <dbReference type="ChEBI" id="CHEBI:18420"/>
    </cofactor>
    <text evidence="14">Binds 2 Mg(2+) ions per subunit.</text>
</comment>
<dbReference type="InterPro" id="IPR027303">
    <property type="entry name" value="Gln_synth_gly_rich_site"/>
</dbReference>
<feature type="modified residue" description="O-AMP-tyrosine" evidence="15">
    <location>
        <position position="372"/>
    </location>
</feature>
<accession>A0A9D3AXX4</accession>
<dbReference type="GO" id="GO:0046872">
    <property type="term" value="F:metal ion binding"/>
    <property type="evidence" value="ECO:0007669"/>
    <property type="project" value="UniProtKB-KW"/>
</dbReference>
<feature type="binding site" evidence="14">
    <location>
        <position position="188"/>
    </location>
    <ligand>
        <name>Mg(2+)</name>
        <dbReference type="ChEBI" id="CHEBI:18420"/>
        <label>1</label>
    </ligand>
</feature>
<evidence type="ECO:0000259" key="19">
    <source>
        <dbReference type="PROSITE" id="PS51986"/>
    </source>
</evidence>
<feature type="binding site" evidence="12">
    <location>
        <position position="297"/>
    </location>
    <ligand>
        <name>L-glutamate</name>
        <dbReference type="ChEBI" id="CHEBI:29985"/>
    </ligand>
</feature>
<dbReference type="Pfam" id="PF00120">
    <property type="entry name" value="Gln-synt_C"/>
    <property type="match status" value="1"/>
</dbReference>
<dbReference type="GO" id="GO:0005737">
    <property type="term" value="C:cytoplasm"/>
    <property type="evidence" value="ECO:0007669"/>
    <property type="project" value="UniProtKB-SubCell"/>
</dbReference>
<comment type="catalytic activity">
    <reaction evidence="11 18">
        <text>L-glutamate + NH4(+) + ATP = L-glutamine + ADP + phosphate + H(+)</text>
        <dbReference type="Rhea" id="RHEA:16169"/>
        <dbReference type="ChEBI" id="CHEBI:15378"/>
        <dbReference type="ChEBI" id="CHEBI:28938"/>
        <dbReference type="ChEBI" id="CHEBI:29985"/>
        <dbReference type="ChEBI" id="CHEBI:30616"/>
        <dbReference type="ChEBI" id="CHEBI:43474"/>
        <dbReference type="ChEBI" id="CHEBI:58359"/>
        <dbReference type="ChEBI" id="CHEBI:456216"/>
        <dbReference type="EC" id="6.3.1.2"/>
    </reaction>
</comment>
<dbReference type="GO" id="GO:0005524">
    <property type="term" value="F:ATP binding"/>
    <property type="evidence" value="ECO:0007669"/>
    <property type="project" value="UniProtKB-KW"/>
</dbReference>
<dbReference type="OrthoDB" id="9807095at2"/>
<evidence type="ECO:0000313" key="22">
    <source>
        <dbReference type="Proteomes" id="UP000798488"/>
    </source>
</evidence>
<evidence type="ECO:0000256" key="1">
    <source>
        <dbReference type="ARBA" id="ARBA00004496"/>
    </source>
</evidence>
<keyword evidence="10 14" id="KW-0460">Magnesium</keyword>
<sequence length="443" mass="50025">MPLFTSDDVRTMVKDYGVKFVRLQFTDIFGVLKNVSITVEQLEKALNNELMFDGSSIEGFVRIEESDMYLYPDPSTFVVFPWKPRDGAVARLICDIYNTDGTPFIGDPRYVLRRAIAEAAEMGYTMNVGPEAEFFLFHVDEAGRPTTITHDRAGYFDMTPVDLGENARRDMVLNLSQMGFEIEASHHEVAPAQHEIDFKYSDALDIADKVVTFKFVVRTIAQRHGLAATFMPKPVFGIAGSGMHLNQSLMKNGTNAFYDPGTPNKLSQDCLYYIGGIMKHIPAITAITNPTVNSYKRLVSGYEAPVYVAWSYRNRSPLIRVPAKRGQSTRIELRSPDPSCNPYLALAVCLKAGLDGIKNKIEPPAPCDRNIYELTPEERAELGIAILPESLNDATYQLSIDPVITDALGQHVMQRFMEAKRIEWDNYRQHVHPWELEQYLSKF</sequence>
<gene>
    <name evidence="21" type="primary">glnA_2</name>
    <name evidence="21" type="ORF">SPSYN_01609</name>
</gene>
<keyword evidence="22" id="KW-1185">Reference proteome</keyword>
<evidence type="ECO:0000256" key="12">
    <source>
        <dbReference type="PIRSR" id="PIRSR604809-1"/>
    </source>
</evidence>
<evidence type="ECO:0000256" key="11">
    <source>
        <dbReference type="ARBA" id="ARBA00049436"/>
    </source>
</evidence>
<feature type="binding site" evidence="12">
    <location>
        <position position="315"/>
    </location>
    <ligand>
        <name>L-glutamate</name>
        <dbReference type="ChEBI" id="CHEBI:29985"/>
    </ligand>
</feature>
<evidence type="ECO:0000256" key="3">
    <source>
        <dbReference type="ARBA" id="ARBA00012937"/>
    </source>
</evidence>
<dbReference type="Proteomes" id="UP000798488">
    <property type="component" value="Unassembled WGS sequence"/>
</dbReference>
<dbReference type="PROSITE" id="PS00181">
    <property type="entry name" value="GLNA_ATP"/>
    <property type="match status" value="1"/>
</dbReference>
<dbReference type="InterPro" id="IPR036651">
    <property type="entry name" value="Gln_synt_N_sf"/>
</dbReference>
<evidence type="ECO:0000256" key="13">
    <source>
        <dbReference type="PIRSR" id="PIRSR604809-2"/>
    </source>
</evidence>
<dbReference type="FunFam" id="3.30.590.10:FF:000003">
    <property type="entry name" value="Glutamine synthetase 2"/>
    <property type="match status" value="1"/>
</dbReference>
<comment type="similarity">
    <text evidence="2 16 17">Belongs to the glutamine synthetase family.</text>
</comment>
<dbReference type="AlphaFoldDB" id="A0A9D3AXX4"/>
<feature type="domain" description="GS catalytic" evidence="20">
    <location>
        <begin position="108"/>
        <end position="443"/>
    </location>
</feature>
<evidence type="ECO:0000256" key="9">
    <source>
        <dbReference type="ARBA" id="ARBA00022840"/>
    </source>
</evidence>
<dbReference type="Gene3D" id="3.10.20.70">
    <property type="entry name" value="Glutamine synthetase, N-terminal domain"/>
    <property type="match status" value="1"/>
</dbReference>
<dbReference type="Gene3D" id="3.30.590.10">
    <property type="entry name" value="Glutamine synthetase/guanido kinase, catalytic domain"/>
    <property type="match status" value="1"/>
</dbReference>
<dbReference type="InterPro" id="IPR014746">
    <property type="entry name" value="Gln_synth/guanido_kin_cat_dom"/>
</dbReference>
<dbReference type="InterPro" id="IPR004809">
    <property type="entry name" value="Gln_synth_I"/>
</dbReference>
<evidence type="ECO:0000256" key="16">
    <source>
        <dbReference type="PROSITE-ProRule" id="PRU01330"/>
    </source>
</evidence>
<evidence type="ECO:0000256" key="7">
    <source>
        <dbReference type="ARBA" id="ARBA00022723"/>
    </source>
</evidence>
<dbReference type="InterPro" id="IPR008147">
    <property type="entry name" value="Gln_synt_N"/>
</dbReference>
<evidence type="ECO:0000256" key="17">
    <source>
        <dbReference type="RuleBase" id="RU000384"/>
    </source>
</evidence>
<dbReference type="Pfam" id="PF03951">
    <property type="entry name" value="Gln-synt_N"/>
    <property type="match status" value="1"/>
</dbReference>
<feature type="binding site" evidence="13">
    <location>
        <position position="183"/>
    </location>
    <ligand>
        <name>ATP</name>
        <dbReference type="ChEBI" id="CHEBI:30616"/>
    </ligand>
</feature>
<feature type="binding site" evidence="14">
    <location>
        <position position="195"/>
    </location>
    <ligand>
        <name>Mg(2+)</name>
        <dbReference type="ChEBI" id="CHEBI:18420"/>
        <label>1</label>
    </ligand>
</feature>
<feature type="binding site" evidence="14">
    <location>
        <position position="244"/>
    </location>
    <ligand>
        <name>Mg(2+)</name>
        <dbReference type="ChEBI" id="CHEBI:18420"/>
        <label>1</label>
    </ligand>
</feature>
<proteinExistence type="inferred from homology"/>
<evidence type="ECO:0000256" key="14">
    <source>
        <dbReference type="PIRSR" id="PIRSR604809-3"/>
    </source>
</evidence>
<evidence type="ECO:0000256" key="2">
    <source>
        <dbReference type="ARBA" id="ARBA00009897"/>
    </source>
</evidence>
<organism evidence="21 22">
    <name type="scientific">Sporotomaculum syntrophicum</name>
    <dbReference type="NCBI Taxonomy" id="182264"/>
    <lineage>
        <taxon>Bacteria</taxon>
        <taxon>Bacillati</taxon>
        <taxon>Bacillota</taxon>
        <taxon>Clostridia</taxon>
        <taxon>Eubacteriales</taxon>
        <taxon>Desulfallaceae</taxon>
        <taxon>Sporotomaculum</taxon>
    </lineage>
</organism>
<comment type="subcellular location">
    <subcellularLocation>
        <location evidence="1">Cytoplasm</location>
    </subcellularLocation>
</comment>
<evidence type="ECO:0000313" key="21">
    <source>
        <dbReference type="EMBL" id="KAF1085467.1"/>
    </source>
</evidence>
<evidence type="ECO:0000256" key="5">
    <source>
        <dbReference type="ARBA" id="ARBA00022490"/>
    </source>
</evidence>
<protein>
    <recommendedName>
        <fullName evidence="4 18">Glutamine synthetase</fullName>
        <ecNumber evidence="3 18">6.3.1.2</ecNumber>
    </recommendedName>
</protein>
<keyword evidence="9 13" id="KW-0067">ATP-binding</keyword>
<dbReference type="SUPFAM" id="SSF54368">
    <property type="entry name" value="Glutamine synthetase, N-terminal domain"/>
    <property type="match status" value="1"/>
</dbReference>
<dbReference type="InterPro" id="IPR008146">
    <property type="entry name" value="Gln_synth_cat_dom"/>
</dbReference>
<dbReference type="PROSITE" id="PS00180">
    <property type="entry name" value="GLNA_1"/>
    <property type="match status" value="1"/>
</dbReference>
<dbReference type="NCBIfam" id="TIGR00653">
    <property type="entry name" value="GlnA"/>
    <property type="match status" value="1"/>
</dbReference>
<evidence type="ECO:0000256" key="4">
    <source>
        <dbReference type="ARBA" id="ARBA00021364"/>
    </source>
</evidence>
<dbReference type="PANTHER" id="PTHR43785:SF12">
    <property type="entry name" value="TYPE-1 GLUTAMINE SYNTHETASE 2"/>
    <property type="match status" value="1"/>
</dbReference>
<keyword evidence="6 18" id="KW-0436">Ligase</keyword>
<evidence type="ECO:0000256" key="10">
    <source>
        <dbReference type="ARBA" id="ARBA00022842"/>
    </source>
</evidence>
<feature type="binding site" evidence="14">
    <location>
        <position position="133"/>
    </location>
    <ligand>
        <name>Mg(2+)</name>
        <dbReference type="ChEBI" id="CHEBI:18420"/>
        <label>1</label>
    </ligand>
</feature>
<evidence type="ECO:0000256" key="8">
    <source>
        <dbReference type="ARBA" id="ARBA00022741"/>
    </source>
</evidence>
<keyword evidence="5" id="KW-0963">Cytoplasm</keyword>
<feature type="binding site" evidence="13">
    <location>
        <position position="315"/>
    </location>
    <ligand>
        <name>ATP</name>
        <dbReference type="ChEBI" id="CHEBI:30616"/>
    </ligand>
</feature>
<feature type="binding site" evidence="12">
    <location>
        <position position="334"/>
    </location>
    <ligand>
        <name>L-glutamate</name>
        <dbReference type="ChEBI" id="CHEBI:29985"/>
    </ligand>
</feature>
<dbReference type="FunFam" id="3.10.20.70:FF:000005">
    <property type="entry name" value="Glutamine synthetase"/>
    <property type="match status" value="1"/>
</dbReference>
<dbReference type="GO" id="GO:0006542">
    <property type="term" value="P:glutamine biosynthetic process"/>
    <property type="evidence" value="ECO:0007669"/>
    <property type="project" value="InterPro"/>
</dbReference>
<keyword evidence="15" id="KW-0597">Phosphoprotein</keyword>
<dbReference type="SMART" id="SM01230">
    <property type="entry name" value="Gln-synt_C"/>
    <property type="match status" value="1"/>
</dbReference>
<comment type="caution">
    <text evidence="21">The sequence shown here is derived from an EMBL/GenBank/DDBJ whole genome shotgun (WGS) entry which is preliminary data.</text>
</comment>
<feature type="binding site" evidence="14">
    <location>
        <position position="131"/>
    </location>
    <ligand>
        <name>Mg(2+)</name>
        <dbReference type="ChEBI" id="CHEBI:18420"/>
        <label>1</label>
    </ligand>
</feature>
<reference evidence="21" key="1">
    <citation type="submission" date="2016-02" db="EMBL/GenBank/DDBJ databases">
        <title>Draft Genome Sequence of Sporotomaculum syntrophicum Strain FB, a Syntrophic Benzoate Degrader.</title>
        <authorList>
            <person name="Nobu M.K."/>
            <person name="Narihiro T."/>
            <person name="Qiu Y.-L."/>
            <person name="Ohashi A."/>
            <person name="Liu W.-T."/>
            <person name="Yuji S."/>
        </authorList>
    </citation>
    <scope>NUCLEOTIDE SEQUENCE</scope>
    <source>
        <strain evidence="21">FB</strain>
    </source>
</reference>
<feature type="binding site" evidence="13">
    <location>
        <begin position="198"/>
        <end position="200"/>
    </location>
    <ligand>
        <name>ATP</name>
        <dbReference type="ChEBI" id="CHEBI:30616"/>
    </ligand>
</feature>
<name>A0A9D3AXX4_9FIRM</name>
<dbReference type="PANTHER" id="PTHR43785">
    <property type="entry name" value="GAMMA-GLUTAMYLPUTRESCINE SYNTHETASE"/>
    <property type="match status" value="1"/>
</dbReference>
<keyword evidence="8 13" id="KW-0547">Nucleotide-binding</keyword>
<dbReference type="PROSITE" id="PS51986">
    <property type="entry name" value="GS_BETA_GRASP"/>
    <property type="match status" value="1"/>
</dbReference>
<feature type="binding site" evidence="12">
    <location>
        <position position="303"/>
    </location>
    <ligand>
        <name>L-glutamate</name>
        <dbReference type="ChEBI" id="CHEBI:29985"/>
    </ligand>
</feature>
<dbReference type="PROSITE" id="PS51987">
    <property type="entry name" value="GS_CATALYTIC"/>
    <property type="match status" value="1"/>
</dbReference>
<dbReference type="GO" id="GO:0004356">
    <property type="term" value="F:glutamine synthetase activity"/>
    <property type="evidence" value="ECO:0007669"/>
    <property type="project" value="UniProtKB-EC"/>
</dbReference>
<dbReference type="EMBL" id="LSRS01000003">
    <property type="protein sequence ID" value="KAF1085467.1"/>
    <property type="molecule type" value="Genomic_DNA"/>
</dbReference>
<feature type="binding site" evidence="14">
    <location>
        <position position="332"/>
    </location>
    <ligand>
        <name>Mg(2+)</name>
        <dbReference type="ChEBI" id="CHEBI:18420"/>
        <label>1</label>
    </ligand>
</feature>